<dbReference type="Proteomes" id="UP000494165">
    <property type="component" value="Unassembled WGS sequence"/>
</dbReference>
<reference evidence="1 2" key="1">
    <citation type="submission" date="2020-04" db="EMBL/GenBank/DDBJ databases">
        <authorList>
            <person name="Alioto T."/>
            <person name="Alioto T."/>
            <person name="Gomez Garrido J."/>
        </authorList>
    </citation>
    <scope>NUCLEOTIDE SEQUENCE [LARGE SCALE GENOMIC DNA]</scope>
</reference>
<dbReference type="EMBL" id="CADEPI010000264">
    <property type="protein sequence ID" value="CAB3382292.1"/>
    <property type="molecule type" value="Genomic_DNA"/>
</dbReference>
<proteinExistence type="predicted"/>
<accession>A0A8S1DW11</accession>
<name>A0A8S1DW11_9INSE</name>
<organism evidence="1 2">
    <name type="scientific">Cloeon dipterum</name>
    <dbReference type="NCBI Taxonomy" id="197152"/>
    <lineage>
        <taxon>Eukaryota</taxon>
        <taxon>Metazoa</taxon>
        <taxon>Ecdysozoa</taxon>
        <taxon>Arthropoda</taxon>
        <taxon>Hexapoda</taxon>
        <taxon>Insecta</taxon>
        <taxon>Pterygota</taxon>
        <taxon>Palaeoptera</taxon>
        <taxon>Ephemeroptera</taxon>
        <taxon>Pisciforma</taxon>
        <taxon>Baetidae</taxon>
        <taxon>Cloeon</taxon>
    </lineage>
</organism>
<gene>
    <name evidence="1" type="ORF">CLODIP_2_CD02978</name>
</gene>
<dbReference type="AlphaFoldDB" id="A0A8S1DW11"/>
<evidence type="ECO:0000313" key="2">
    <source>
        <dbReference type="Proteomes" id="UP000494165"/>
    </source>
</evidence>
<protein>
    <recommendedName>
        <fullName evidence="3">BTB domain-containing protein</fullName>
    </recommendedName>
</protein>
<evidence type="ECO:0008006" key="3">
    <source>
        <dbReference type="Google" id="ProtNLM"/>
    </source>
</evidence>
<comment type="caution">
    <text evidence="1">The sequence shown here is derived from an EMBL/GenBank/DDBJ whole genome shotgun (WGS) entry which is preliminary data.</text>
</comment>
<evidence type="ECO:0000313" key="1">
    <source>
        <dbReference type="EMBL" id="CAB3382292.1"/>
    </source>
</evidence>
<keyword evidence="2" id="KW-1185">Reference proteome</keyword>
<sequence>MNVPGTHHQQCKVEVGCGNITELRVCSQNILKKACPALCHVIENYHIHESLPIRIHGSPAAFDAAIRFLSDTSEENLHLDEDRAIELLDFAWKYESPELQKAAESLCLQTDFANLDGLGLINYHSSFLTHKLWSGKEDREKELLEEISRRGAEVLKYLSASKKMCFDTVKKILEQPRLNVIKEKDVLDRINAWRINITNAVENKEYGNDEFNIFQQRCKDELLPLIRFEFFGPDDVNKFFDETTSSLSFTEKMALEKNIPQTVV</sequence>